<protein>
    <submittedName>
        <fullName evidence="1">RCG43976</fullName>
    </submittedName>
</protein>
<dbReference type="Proteomes" id="UP000234681">
    <property type="component" value="Chromosome 17"/>
</dbReference>
<sequence>MFAAGDLALPESPICVLSGEPHADKRAKRSPHGYLSCKRATEARPSAEFPQLERVAVGITAFVLVYTFSLNRDFSGRSP</sequence>
<organism evidence="1 2">
    <name type="scientific">Rattus norvegicus</name>
    <name type="common">Rat</name>
    <dbReference type="NCBI Taxonomy" id="10116"/>
    <lineage>
        <taxon>Eukaryota</taxon>
        <taxon>Metazoa</taxon>
        <taxon>Chordata</taxon>
        <taxon>Craniata</taxon>
        <taxon>Vertebrata</taxon>
        <taxon>Euteleostomi</taxon>
        <taxon>Mammalia</taxon>
        <taxon>Eutheria</taxon>
        <taxon>Euarchontoglires</taxon>
        <taxon>Glires</taxon>
        <taxon>Rodentia</taxon>
        <taxon>Myomorpha</taxon>
        <taxon>Muroidea</taxon>
        <taxon>Muridae</taxon>
        <taxon>Murinae</taxon>
        <taxon>Rattus</taxon>
    </lineage>
</organism>
<dbReference type="EMBL" id="CH473977">
    <property type="protein sequence ID" value="EDL98185.1"/>
    <property type="molecule type" value="Genomic_DNA"/>
</dbReference>
<name>A6J735_RAT</name>
<accession>A6J735</accession>
<gene>
    <name evidence="1" type="ORF">rCG_43976</name>
</gene>
<evidence type="ECO:0000313" key="2">
    <source>
        <dbReference type="Proteomes" id="UP000234681"/>
    </source>
</evidence>
<evidence type="ECO:0000313" key="1">
    <source>
        <dbReference type="EMBL" id="EDL98185.1"/>
    </source>
</evidence>
<proteinExistence type="predicted"/>
<dbReference type="AlphaFoldDB" id="A6J735"/>
<reference evidence="2" key="1">
    <citation type="submission" date="2005-09" db="EMBL/GenBank/DDBJ databases">
        <authorList>
            <person name="Mural R.J."/>
            <person name="Li P.W."/>
            <person name="Adams M.D."/>
            <person name="Amanatides P.G."/>
            <person name="Baden-Tillson H."/>
            <person name="Barnstead M."/>
            <person name="Chin S.H."/>
            <person name="Dew I."/>
            <person name="Evans C.A."/>
            <person name="Ferriera S."/>
            <person name="Flanigan M."/>
            <person name="Fosler C."/>
            <person name="Glodek A."/>
            <person name="Gu Z."/>
            <person name="Holt R.A."/>
            <person name="Jennings D."/>
            <person name="Kraft C.L."/>
            <person name="Lu F."/>
            <person name="Nguyen T."/>
            <person name="Nusskern D.R."/>
            <person name="Pfannkoch C.M."/>
            <person name="Sitter C."/>
            <person name="Sutton G.G."/>
            <person name="Venter J.C."/>
            <person name="Wang Z."/>
            <person name="Woodage T."/>
            <person name="Zheng X.H."/>
            <person name="Zhong F."/>
        </authorList>
    </citation>
    <scope>NUCLEOTIDE SEQUENCE [LARGE SCALE GENOMIC DNA]</scope>
    <source>
        <strain>BN</strain>
        <strain evidence="2">Sprague-Dawley</strain>
    </source>
</reference>